<evidence type="ECO:0000313" key="2">
    <source>
        <dbReference type="Proteomes" id="UP001431783"/>
    </source>
</evidence>
<reference evidence="1 2" key="1">
    <citation type="submission" date="2023-03" db="EMBL/GenBank/DDBJ databases">
        <title>Genome insight into feeding habits of ladybird beetles.</title>
        <authorList>
            <person name="Li H.-S."/>
            <person name="Huang Y.-H."/>
            <person name="Pang H."/>
        </authorList>
    </citation>
    <scope>NUCLEOTIDE SEQUENCE [LARGE SCALE GENOMIC DNA]</scope>
    <source>
        <strain evidence="1">SYSU_2023b</strain>
        <tissue evidence="1">Whole body</tissue>
    </source>
</reference>
<dbReference type="AlphaFoldDB" id="A0AAW1U6V2"/>
<proteinExistence type="predicted"/>
<accession>A0AAW1U6V2</accession>
<keyword evidence="2" id="KW-1185">Reference proteome</keyword>
<dbReference type="EMBL" id="JARQZJ010000036">
    <property type="protein sequence ID" value="KAK9876351.1"/>
    <property type="molecule type" value="Genomic_DNA"/>
</dbReference>
<organism evidence="1 2">
    <name type="scientific">Henosepilachna vigintioctopunctata</name>
    <dbReference type="NCBI Taxonomy" id="420089"/>
    <lineage>
        <taxon>Eukaryota</taxon>
        <taxon>Metazoa</taxon>
        <taxon>Ecdysozoa</taxon>
        <taxon>Arthropoda</taxon>
        <taxon>Hexapoda</taxon>
        <taxon>Insecta</taxon>
        <taxon>Pterygota</taxon>
        <taxon>Neoptera</taxon>
        <taxon>Endopterygota</taxon>
        <taxon>Coleoptera</taxon>
        <taxon>Polyphaga</taxon>
        <taxon>Cucujiformia</taxon>
        <taxon>Coccinelloidea</taxon>
        <taxon>Coccinellidae</taxon>
        <taxon>Epilachninae</taxon>
        <taxon>Epilachnini</taxon>
        <taxon>Henosepilachna</taxon>
    </lineage>
</organism>
<name>A0AAW1U6V2_9CUCU</name>
<sequence length="232" mass="26499">MGIGTSKICVTARPMRSLGWLSGIYRIRSWCIAWWHSGREESDTKKRAQVNKGKVVQHLDPYNSLSSTHQRDMALVSSGGAATQVNATPTRLVARDCRSLPPANRLVASSHSTSTDTVYTFLIKLPPTDRTEGETDGPSIKIIPEDRPTIGSRHDGYSLNAAHSNHVTRRTSAMPDIRIPLNAKIIPKRWLAVKTSCATLLKHRRRRRRRKLKRRRQIKRQRRRCRPYCFRL</sequence>
<gene>
    <name evidence="1" type="ORF">WA026_012660</name>
</gene>
<dbReference type="Proteomes" id="UP001431783">
    <property type="component" value="Unassembled WGS sequence"/>
</dbReference>
<comment type="caution">
    <text evidence="1">The sequence shown here is derived from an EMBL/GenBank/DDBJ whole genome shotgun (WGS) entry which is preliminary data.</text>
</comment>
<protein>
    <submittedName>
        <fullName evidence="1">Uncharacterized protein</fullName>
    </submittedName>
</protein>
<evidence type="ECO:0000313" key="1">
    <source>
        <dbReference type="EMBL" id="KAK9876351.1"/>
    </source>
</evidence>